<gene>
    <name evidence="10" type="ORF">G4B88_026633</name>
</gene>
<dbReference type="GO" id="GO:0005654">
    <property type="term" value="C:nucleoplasm"/>
    <property type="evidence" value="ECO:0007669"/>
    <property type="project" value="UniProtKB-ARBA"/>
</dbReference>
<reference evidence="10 11" key="1">
    <citation type="journal article" date="2020" name="bioRxiv">
        <title>Sequence and annotation of 42 cannabis genomes reveals extensive copy number variation in cannabinoid synthesis and pathogen resistance genes.</title>
        <authorList>
            <person name="Mckernan K.J."/>
            <person name="Helbert Y."/>
            <person name="Kane L.T."/>
            <person name="Ebling H."/>
            <person name="Zhang L."/>
            <person name="Liu B."/>
            <person name="Eaton Z."/>
            <person name="Mclaughlin S."/>
            <person name="Kingan S."/>
            <person name="Baybayan P."/>
            <person name="Concepcion G."/>
            <person name="Jordan M."/>
            <person name="Riva A."/>
            <person name="Barbazuk W."/>
            <person name="Harkins T."/>
        </authorList>
    </citation>
    <scope>NUCLEOTIDE SEQUENCE [LARGE SCALE GENOMIC DNA]</scope>
    <source>
        <strain evidence="11">cv. Jamaican Lion 4</strain>
        <tissue evidence="10">Leaf</tissue>
    </source>
</reference>
<dbReference type="CDD" id="cd00412">
    <property type="entry name" value="pyrophosphatase"/>
    <property type="match status" value="1"/>
</dbReference>
<protein>
    <recommendedName>
        <fullName evidence="3">inorganic diphosphatase</fullName>
        <ecNumber evidence="3">3.6.1.1</ecNumber>
    </recommendedName>
</protein>
<keyword evidence="8" id="KW-0175">Coiled coil</keyword>
<organism evidence="10 11">
    <name type="scientific">Cannabis sativa</name>
    <name type="common">Hemp</name>
    <name type="synonym">Marijuana</name>
    <dbReference type="NCBI Taxonomy" id="3483"/>
    <lineage>
        <taxon>Eukaryota</taxon>
        <taxon>Viridiplantae</taxon>
        <taxon>Streptophyta</taxon>
        <taxon>Embryophyta</taxon>
        <taxon>Tracheophyta</taxon>
        <taxon>Spermatophyta</taxon>
        <taxon>Magnoliopsida</taxon>
        <taxon>eudicotyledons</taxon>
        <taxon>Gunneridae</taxon>
        <taxon>Pentapetalae</taxon>
        <taxon>rosids</taxon>
        <taxon>fabids</taxon>
        <taxon>Rosales</taxon>
        <taxon>Cannabaceae</taxon>
        <taxon>Cannabis</taxon>
    </lineage>
</organism>
<keyword evidence="5" id="KW-0378">Hydrolase</keyword>
<keyword evidence="11" id="KW-1185">Reference proteome</keyword>
<dbReference type="PANTHER" id="PTHR10286">
    <property type="entry name" value="INORGANIC PYROPHOSPHATASE"/>
    <property type="match status" value="1"/>
</dbReference>
<dbReference type="SUPFAM" id="SSF50324">
    <property type="entry name" value="Inorganic pyrophosphatase"/>
    <property type="match status" value="1"/>
</dbReference>
<feature type="region of interest" description="Disordered" evidence="9">
    <location>
        <begin position="1"/>
        <end position="24"/>
    </location>
</feature>
<dbReference type="FunFam" id="3.90.80.10:FF:000002">
    <property type="entry name" value="Soluble inorganic pyrophosphatase 4"/>
    <property type="match status" value="1"/>
</dbReference>
<evidence type="ECO:0000256" key="3">
    <source>
        <dbReference type="ARBA" id="ARBA00012146"/>
    </source>
</evidence>
<comment type="catalytic activity">
    <reaction evidence="7">
        <text>diphosphate + H2O = 2 phosphate + H(+)</text>
        <dbReference type="Rhea" id="RHEA:24576"/>
        <dbReference type="ChEBI" id="CHEBI:15377"/>
        <dbReference type="ChEBI" id="CHEBI:15378"/>
        <dbReference type="ChEBI" id="CHEBI:33019"/>
        <dbReference type="ChEBI" id="CHEBI:43474"/>
        <dbReference type="EC" id="3.6.1.1"/>
    </reaction>
</comment>
<dbReference type="GO" id="GO:0004427">
    <property type="term" value="F:inorganic diphosphate phosphatase activity"/>
    <property type="evidence" value="ECO:0007669"/>
    <property type="project" value="UniProtKB-EC"/>
</dbReference>
<evidence type="ECO:0000256" key="6">
    <source>
        <dbReference type="ARBA" id="ARBA00022842"/>
    </source>
</evidence>
<dbReference type="EC" id="3.6.1.1" evidence="3"/>
<evidence type="ECO:0000256" key="2">
    <source>
        <dbReference type="ARBA" id="ARBA00006220"/>
    </source>
</evidence>
<dbReference type="Pfam" id="PF00719">
    <property type="entry name" value="Pyrophosphatase"/>
    <property type="match status" value="1"/>
</dbReference>
<accession>A0A7J6GSJ8</accession>
<dbReference type="Proteomes" id="UP000583929">
    <property type="component" value="Unassembled WGS sequence"/>
</dbReference>
<dbReference type="GO" id="GO:0006796">
    <property type="term" value="P:phosphate-containing compound metabolic process"/>
    <property type="evidence" value="ECO:0007669"/>
    <property type="project" value="InterPro"/>
</dbReference>
<dbReference type="HAMAP" id="MF_00209">
    <property type="entry name" value="Inorganic_PPase"/>
    <property type="match status" value="1"/>
</dbReference>
<dbReference type="PROSITE" id="PS00387">
    <property type="entry name" value="PPASE"/>
    <property type="match status" value="1"/>
</dbReference>
<evidence type="ECO:0000313" key="10">
    <source>
        <dbReference type="EMBL" id="KAF4385350.1"/>
    </source>
</evidence>
<feature type="coiled-coil region" evidence="8">
    <location>
        <begin position="344"/>
        <end position="372"/>
    </location>
</feature>
<dbReference type="InterPro" id="IPR008162">
    <property type="entry name" value="Pyrophosphatase"/>
</dbReference>
<dbReference type="Gene3D" id="3.90.80.10">
    <property type="entry name" value="Inorganic pyrophosphatase"/>
    <property type="match status" value="1"/>
</dbReference>
<evidence type="ECO:0000313" key="11">
    <source>
        <dbReference type="Proteomes" id="UP000583929"/>
    </source>
</evidence>
<evidence type="ECO:0000256" key="5">
    <source>
        <dbReference type="ARBA" id="ARBA00022801"/>
    </source>
</evidence>
<evidence type="ECO:0000256" key="4">
    <source>
        <dbReference type="ARBA" id="ARBA00022723"/>
    </source>
</evidence>
<evidence type="ECO:0000256" key="7">
    <source>
        <dbReference type="ARBA" id="ARBA00047820"/>
    </source>
</evidence>
<keyword evidence="4" id="KW-0479">Metal-binding</keyword>
<comment type="similarity">
    <text evidence="2">Belongs to the PPase family.</text>
</comment>
<dbReference type="AlphaFoldDB" id="A0A7J6GSJ8"/>
<evidence type="ECO:0000256" key="1">
    <source>
        <dbReference type="ARBA" id="ARBA00001946"/>
    </source>
</evidence>
<evidence type="ECO:0000256" key="8">
    <source>
        <dbReference type="SAM" id="Coils"/>
    </source>
</evidence>
<evidence type="ECO:0000256" key="9">
    <source>
        <dbReference type="SAM" id="MobiDB-lite"/>
    </source>
</evidence>
<name>A0A7J6GSJ8_CANSA</name>
<dbReference type="InterPro" id="IPR036649">
    <property type="entry name" value="Pyrophosphatase_sf"/>
</dbReference>
<sequence length="431" mass="49051">MSPPIETPHKPAVSSHNGHPPLNERILSSMSRRSIAAHPWHDLEIGPGAPTVFNCVIEIGKGSKVKYELDKKTGLIKVDRILYSSVVYPHNYGFIPRTLCEDNDPIDVLIIMQEPVLPGCFLRAKAIGLMPMIDQGEKDDKIIAVCADDPEYRHFNDIKELPPHRLAEIRRFFEDYKKNENKEVAVNDFLPASAAYEAIQHSMDLNIDNLLLQTLMGRLRIRPPNNPLFSLSQSQSQSQSLEDLLFDSANFSDEDYEDDDSSKTQLAKEESKLEKEIIRLILTGKTDQLKPNSGQAVTIAENHVCVGFHQEKDSEYRVWEWHGHIMLFDEDNGYTPEYIYGNYFERVQGKSKRKEEEEEEEEEEVVVVEEEKVVNLGLRELIDDGGVGQGRILHRNMNADSSSLENYGLSEEIFNMILGLIVSLVQRTGEE</sequence>
<dbReference type="GO" id="GO:0005829">
    <property type="term" value="C:cytosol"/>
    <property type="evidence" value="ECO:0007669"/>
    <property type="project" value="UniProtKB-ARBA"/>
</dbReference>
<dbReference type="EMBL" id="JAATIQ010000086">
    <property type="protein sequence ID" value="KAF4385350.1"/>
    <property type="molecule type" value="Genomic_DNA"/>
</dbReference>
<proteinExistence type="inferred from homology"/>
<comment type="caution">
    <text evidence="10">The sequence shown here is derived from an EMBL/GenBank/DDBJ whole genome shotgun (WGS) entry which is preliminary data.</text>
</comment>
<keyword evidence="6" id="KW-0460">Magnesium</keyword>
<dbReference type="GO" id="GO:0000287">
    <property type="term" value="F:magnesium ion binding"/>
    <property type="evidence" value="ECO:0007669"/>
    <property type="project" value="InterPro"/>
</dbReference>
<comment type="cofactor">
    <cofactor evidence="1">
        <name>Mg(2+)</name>
        <dbReference type="ChEBI" id="CHEBI:18420"/>
    </cofactor>
</comment>